<sequence>MTMLEYSKMILEKVSFEPRIFRKELRKALRQSSQEEIRHLIAWCKEKFKNKRLSYEENNVKFVKGVE</sequence>
<dbReference type="EMBL" id="CP002961">
    <property type="protein sequence ID" value="AFK01933.1"/>
    <property type="molecule type" value="Genomic_DNA"/>
</dbReference>
<name>A0ABN4AIZ5_EMTOG</name>
<reference evidence="1 2" key="1">
    <citation type="submission" date="2011-07" db="EMBL/GenBank/DDBJ databases">
        <title>The complete genome of chromosome of Emticicia oligotrophica DSM 17448.</title>
        <authorList>
            <consortium name="US DOE Joint Genome Institute (JGI-PGF)"/>
            <person name="Lucas S."/>
            <person name="Han J."/>
            <person name="Lapidus A."/>
            <person name="Bruce D."/>
            <person name="Goodwin L."/>
            <person name="Pitluck S."/>
            <person name="Peters L."/>
            <person name="Kyrpides N."/>
            <person name="Mavromatis K."/>
            <person name="Ivanova N."/>
            <person name="Ovchinnikova G."/>
            <person name="Teshima H."/>
            <person name="Detter J.C."/>
            <person name="Tapia R."/>
            <person name="Han C."/>
            <person name="Land M."/>
            <person name="Hauser L."/>
            <person name="Markowitz V."/>
            <person name="Cheng J.-F."/>
            <person name="Hugenholtz P."/>
            <person name="Woyke T."/>
            <person name="Wu D."/>
            <person name="Tindall B."/>
            <person name="Pomrenke H."/>
            <person name="Brambilla E."/>
            <person name="Klenk H.-P."/>
            <person name="Eisen J.A."/>
        </authorList>
    </citation>
    <scope>NUCLEOTIDE SEQUENCE [LARGE SCALE GENOMIC DNA]</scope>
    <source>
        <strain evidence="1 2">DSM 17448</strain>
    </source>
</reference>
<gene>
    <name evidence="1" type="ordered locus">Emtol_0781</name>
</gene>
<evidence type="ECO:0000313" key="1">
    <source>
        <dbReference type="EMBL" id="AFK01933.1"/>
    </source>
</evidence>
<dbReference type="RefSeq" id="WP_015027634.1">
    <property type="nucleotide sequence ID" value="NC_018748.1"/>
</dbReference>
<keyword evidence="2" id="KW-1185">Reference proteome</keyword>
<organism evidence="1 2">
    <name type="scientific">Emticicia oligotrophica (strain DSM 17448 / CIP 109782 / MTCC 6937 / GPTSA100-15)</name>
    <dbReference type="NCBI Taxonomy" id="929562"/>
    <lineage>
        <taxon>Bacteria</taxon>
        <taxon>Pseudomonadati</taxon>
        <taxon>Bacteroidota</taxon>
        <taxon>Cytophagia</taxon>
        <taxon>Cytophagales</taxon>
        <taxon>Leadbetterellaceae</taxon>
        <taxon>Emticicia</taxon>
    </lineage>
</organism>
<accession>A0ABN4AIZ5</accession>
<protein>
    <submittedName>
        <fullName evidence="1">Uncharacterized protein</fullName>
    </submittedName>
</protein>
<proteinExistence type="predicted"/>
<dbReference type="Proteomes" id="UP000002875">
    <property type="component" value="Chromosome"/>
</dbReference>
<evidence type="ECO:0000313" key="2">
    <source>
        <dbReference type="Proteomes" id="UP000002875"/>
    </source>
</evidence>